<dbReference type="EMBL" id="BMVX01000002">
    <property type="protein sequence ID" value="GGZ49033.1"/>
    <property type="molecule type" value="Genomic_DNA"/>
</dbReference>
<gene>
    <name evidence="2" type="ORF">GCM10010371_05360</name>
</gene>
<dbReference type="Proteomes" id="UP000634660">
    <property type="component" value="Unassembled WGS sequence"/>
</dbReference>
<name>A0A918V0H2_9ACTN</name>
<dbReference type="AlphaFoldDB" id="A0A918V0H2"/>
<evidence type="ECO:0000313" key="3">
    <source>
        <dbReference type="Proteomes" id="UP000634660"/>
    </source>
</evidence>
<organism evidence="2 3">
    <name type="scientific">Streptomyces subrutilus</name>
    <dbReference type="NCBI Taxonomy" id="36818"/>
    <lineage>
        <taxon>Bacteria</taxon>
        <taxon>Bacillati</taxon>
        <taxon>Actinomycetota</taxon>
        <taxon>Actinomycetes</taxon>
        <taxon>Kitasatosporales</taxon>
        <taxon>Streptomycetaceae</taxon>
        <taxon>Streptomyces</taxon>
    </lineage>
</organism>
<reference evidence="2" key="2">
    <citation type="submission" date="2020-09" db="EMBL/GenBank/DDBJ databases">
        <authorList>
            <person name="Sun Q."/>
            <person name="Ohkuma M."/>
        </authorList>
    </citation>
    <scope>NUCLEOTIDE SEQUENCE</scope>
    <source>
        <strain evidence="2">JCM 4834</strain>
    </source>
</reference>
<evidence type="ECO:0000313" key="2">
    <source>
        <dbReference type="EMBL" id="GGZ49033.1"/>
    </source>
</evidence>
<evidence type="ECO:0000256" key="1">
    <source>
        <dbReference type="SAM" id="MobiDB-lite"/>
    </source>
</evidence>
<feature type="region of interest" description="Disordered" evidence="1">
    <location>
        <begin position="47"/>
        <end position="81"/>
    </location>
</feature>
<sequence length="81" mass="8828">MPVAVHPYAVGMPSGPDRVREMHDLPRVSGVGWRGLLPEPTCRHGGSPLLDLAGSPQPKCWGKGLTRVRRDHPHGGREHPN</sequence>
<reference evidence="2" key="1">
    <citation type="journal article" date="2014" name="Int. J. Syst. Evol. Microbiol.">
        <title>Complete genome sequence of Corynebacterium casei LMG S-19264T (=DSM 44701T), isolated from a smear-ripened cheese.</title>
        <authorList>
            <consortium name="US DOE Joint Genome Institute (JGI-PGF)"/>
            <person name="Walter F."/>
            <person name="Albersmeier A."/>
            <person name="Kalinowski J."/>
            <person name="Ruckert C."/>
        </authorList>
    </citation>
    <scope>NUCLEOTIDE SEQUENCE</scope>
    <source>
        <strain evidence="2">JCM 4834</strain>
    </source>
</reference>
<comment type="caution">
    <text evidence="2">The sequence shown here is derived from an EMBL/GenBank/DDBJ whole genome shotgun (WGS) entry which is preliminary data.</text>
</comment>
<accession>A0A918V0H2</accession>
<proteinExistence type="predicted"/>
<protein>
    <submittedName>
        <fullName evidence="2">Uncharacterized protein</fullName>
    </submittedName>
</protein>